<dbReference type="EMBL" id="LAZR01033635">
    <property type="protein sequence ID" value="KKL47513.1"/>
    <property type="molecule type" value="Genomic_DNA"/>
</dbReference>
<proteinExistence type="predicted"/>
<name>A0A0F9CDQ8_9ZZZZ</name>
<evidence type="ECO:0000313" key="1">
    <source>
        <dbReference type="EMBL" id="KKL47513.1"/>
    </source>
</evidence>
<comment type="caution">
    <text evidence="1">The sequence shown here is derived from an EMBL/GenBank/DDBJ whole genome shotgun (WGS) entry which is preliminary data.</text>
</comment>
<reference evidence="1" key="1">
    <citation type="journal article" date="2015" name="Nature">
        <title>Complex archaea that bridge the gap between prokaryotes and eukaryotes.</title>
        <authorList>
            <person name="Spang A."/>
            <person name="Saw J.H."/>
            <person name="Jorgensen S.L."/>
            <person name="Zaremba-Niedzwiedzka K."/>
            <person name="Martijn J."/>
            <person name="Lind A.E."/>
            <person name="van Eijk R."/>
            <person name="Schleper C."/>
            <person name="Guy L."/>
            <person name="Ettema T.J."/>
        </authorList>
    </citation>
    <scope>NUCLEOTIDE SEQUENCE</scope>
</reference>
<protein>
    <submittedName>
        <fullName evidence="1">Uncharacterized protein</fullName>
    </submittedName>
</protein>
<dbReference type="AlphaFoldDB" id="A0A0F9CDQ8"/>
<sequence>MFDQFELESVNENEVFEIEQQLLTNPDLTDEEFKILTLIKQTYKLEFV</sequence>
<organism evidence="1">
    <name type="scientific">marine sediment metagenome</name>
    <dbReference type="NCBI Taxonomy" id="412755"/>
    <lineage>
        <taxon>unclassified sequences</taxon>
        <taxon>metagenomes</taxon>
        <taxon>ecological metagenomes</taxon>
    </lineage>
</organism>
<gene>
    <name evidence="1" type="ORF">LCGC14_2334820</name>
</gene>
<accession>A0A0F9CDQ8</accession>